<evidence type="ECO:0000313" key="4">
    <source>
        <dbReference type="Proteomes" id="UP000254866"/>
    </source>
</evidence>
<dbReference type="GeneID" id="43598834"/>
<name>A0A370TM79_9HELO</name>
<feature type="compositionally biased region" description="Acidic residues" evidence="1">
    <location>
        <begin position="170"/>
        <end position="181"/>
    </location>
</feature>
<sequence>MRFNIGSIVLGLAALSSLPESLGRAIPNSSPGAVDLYKYDSHYHARAAPIRVGSGGKGGSGKGPGGVEDNTPHGDKDGNGNPVHIGTGDKIPSGDGSGHPVRIGTGDNKDVDLWCRGLGCGASEDSTPSATLTEKEKTDLGVRGDKGVKLVASPEKGNVDYTQRQKDNYNTEEEPEFEGVDDSVPKMGLDKKYGFDSVNGWKTYSVNSKDNLLEPLIKMSFGRAKKDDKEYLAFVAHNRFAEHDGNRYKLDDNGNNVLDDNKRPVENPDKDSKAVPVSQLTYETAQLSGMLKPAEKVFLISENVINNQAQKAITAAHKALGKTGQPCLLKKDAPGPEGEHFKIIAGTDNNYSYLNTVGRNPDFFKNYDVVSIETYENPPMMNMELSKKAQNKRNSV</sequence>
<feature type="region of interest" description="Disordered" evidence="1">
    <location>
        <begin position="50"/>
        <end position="106"/>
    </location>
</feature>
<comment type="caution">
    <text evidence="3">The sequence shown here is derived from an EMBL/GenBank/DDBJ whole genome shotgun (WGS) entry which is preliminary data.</text>
</comment>
<feature type="chain" id="PRO_5016779370" evidence="2">
    <location>
        <begin position="24"/>
        <end position="396"/>
    </location>
</feature>
<dbReference type="AlphaFoldDB" id="A0A370TM79"/>
<feature type="signal peptide" evidence="2">
    <location>
        <begin position="1"/>
        <end position="23"/>
    </location>
</feature>
<feature type="region of interest" description="Disordered" evidence="1">
    <location>
        <begin position="246"/>
        <end position="275"/>
    </location>
</feature>
<dbReference type="OrthoDB" id="3928093at2759"/>
<proteinExistence type="predicted"/>
<organism evidence="3 4">
    <name type="scientific">Venustampulla echinocandica</name>
    <dbReference type="NCBI Taxonomy" id="2656787"/>
    <lineage>
        <taxon>Eukaryota</taxon>
        <taxon>Fungi</taxon>
        <taxon>Dikarya</taxon>
        <taxon>Ascomycota</taxon>
        <taxon>Pezizomycotina</taxon>
        <taxon>Leotiomycetes</taxon>
        <taxon>Helotiales</taxon>
        <taxon>Pleuroascaceae</taxon>
        <taxon>Venustampulla</taxon>
    </lineage>
</organism>
<evidence type="ECO:0000313" key="3">
    <source>
        <dbReference type="EMBL" id="RDL36633.1"/>
    </source>
</evidence>
<gene>
    <name evidence="3" type="ORF">BP5553_05985</name>
</gene>
<protein>
    <submittedName>
        <fullName evidence="3">Uncharacterized protein</fullName>
    </submittedName>
</protein>
<evidence type="ECO:0000256" key="2">
    <source>
        <dbReference type="SAM" id="SignalP"/>
    </source>
</evidence>
<evidence type="ECO:0000256" key="1">
    <source>
        <dbReference type="SAM" id="MobiDB-lite"/>
    </source>
</evidence>
<keyword evidence="2" id="KW-0732">Signal</keyword>
<feature type="compositionally biased region" description="Basic and acidic residues" evidence="1">
    <location>
        <begin position="259"/>
        <end position="273"/>
    </location>
</feature>
<dbReference type="EMBL" id="NPIC01000004">
    <property type="protein sequence ID" value="RDL36633.1"/>
    <property type="molecule type" value="Genomic_DNA"/>
</dbReference>
<dbReference type="Proteomes" id="UP000254866">
    <property type="component" value="Unassembled WGS sequence"/>
</dbReference>
<reference evidence="3 4" key="1">
    <citation type="journal article" date="2018" name="IMA Fungus">
        <title>IMA Genome-F 9: Draft genome sequence of Annulohypoxylon stygium, Aspergillus mulundensis, Berkeleyomyces basicola (syn. Thielaviopsis basicola), Ceratocystis smalleyi, two Cercospora beticola strains, Coleophoma cylindrospora, Fusarium fracticaudum, Phialophora cf. hyalina, and Morchella septimelata.</title>
        <authorList>
            <person name="Wingfield B.D."/>
            <person name="Bills G.F."/>
            <person name="Dong Y."/>
            <person name="Huang W."/>
            <person name="Nel W.J."/>
            <person name="Swalarsk-Parry B.S."/>
            <person name="Vaghefi N."/>
            <person name="Wilken P.M."/>
            <person name="An Z."/>
            <person name="de Beer Z.W."/>
            <person name="De Vos L."/>
            <person name="Chen L."/>
            <person name="Duong T.A."/>
            <person name="Gao Y."/>
            <person name="Hammerbacher A."/>
            <person name="Kikkert J.R."/>
            <person name="Li Y."/>
            <person name="Li H."/>
            <person name="Li K."/>
            <person name="Li Q."/>
            <person name="Liu X."/>
            <person name="Ma X."/>
            <person name="Naidoo K."/>
            <person name="Pethybridge S.J."/>
            <person name="Sun J."/>
            <person name="Steenkamp E.T."/>
            <person name="van der Nest M.A."/>
            <person name="van Wyk S."/>
            <person name="Wingfield M.J."/>
            <person name="Xiong C."/>
            <person name="Yue Q."/>
            <person name="Zhang X."/>
        </authorList>
    </citation>
    <scope>NUCLEOTIDE SEQUENCE [LARGE SCALE GENOMIC DNA]</scope>
    <source>
        <strain evidence="3 4">BP 5553</strain>
    </source>
</reference>
<accession>A0A370TM79</accession>
<feature type="compositionally biased region" description="Gly residues" evidence="1">
    <location>
        <begin position="53"/>
        <end position="66"/>
    </location>
</feature>
<dbReference type="RefSeq" id="XP_031869289.1">
    <property type="nucleotide sequence ID" value="XM_032014608.1"/>
</dbReference>
<keyword evidence="4" id="KW-1185">Reference proteome</keyword>
<feature type="region of interest" description="Disordered" evidence="1">
    <location>
        <begin position="155"/>
        <end position="184"/>
    </location>
</feature>